<protein>
    <submittedName>
        <fullName evidence="1 3">Uncharacterized protein</fullName>
    </submittedName>
</protein>
<dbReference type="EMBL" id="UZAD01006737">
    <property type="protein sequence ID" value="VDN87983.1"/>
    <property type="molecule type" value="Genomic_DNA"/>
</dbReference>
<dbReference type="AlphaFoldDB" id="A0A0N4TF46"/>
<organism evidence="3">
    <name type="scientific">Brugia pahangi</name>
    <name type="common">Filarial nematode worm</name>
    <dbReference type="NCBI Taxonomy" id="6280"/>
    <lineage>
        <taxon>Eukaryota</taxon>
        <taxon>Metazoa</taxon>
        <taxon>Ecdysozoa</taxon>
        <taxon>Nematoda</taxon>
        <taxon>Chromadorea</taxon>
        <taxon>Rhabditida</taxon>
        <taxon>Spirurina</taxon>
        <taxon>Spiruromorpha</taxon>
        <taxon>Filarioidea</taxon>
        <taxon>Onchocercidae</taxon>
        <taxon>Brugia</taxon>
    </lineage>
</organism>
<dbReference type="WBParaSite" id="BPAG_0000683401-mRNA-1">
    <property type="protein sequence ID" value="BPAG_0000683401-mRNA-1"/>
    <property type="gene ID" value="BPAG_0000683401"/>
</dbReference>
<evidence type="ECO:0000313" key="1">
    <source>
        <dbReference type="EMBL" id="VDN87983.1"/>
    </source>
</evidence>
<dbReference type="Proteomes" id="UP000278627">
    <property type="component" value="Unassembled WGS sequence"/>
</dbReference>
<evidence type="ECO:0000313" key="3">
    <source>
        <dbReference type="WBParaSite" id="BPAG_0000683401-mRNA-1"/>
    </source>
</evidence>
<evidence type="ECO:0000313" key="2">
    <source>
        <dbReference type="Proteomes" id="UP000278627"/>
    </source>
</evidence>
<gene>
    <name evidence="1" type="ORF">BPAG_LOCUS6797</name>
</gene>
<reference evidence="3" key="1">
    <citation type="submission" date="2017-02" db="UniProtKB">
        <authorList>
            <consortium name="WormBaseParasite"/>
        </authorList>
    </citation>
    <scope>IDENTIFICATION</scope>
</reference>
<sequence length="35" mass="4162">MEVPARNLPASYRILSVHNIYYVHVPYRILSVYNI</sequence>
<name>A0A0N4TF46_BRUPA</name>
<reference evidence="1 2" key="2">
    <citation type="submission" date="2018-11" db="EMBL/GenBank/DDBJ databases">
        <authorList>
            <consortium name="Pathogen Informatics"/>
        </authorList>
    </citation>
    <scope>NUCLEOTIDE SEQUENCE [LARGE SCALE GENOMIC DNA]</scope>
</reference>
<accession>A0A0N4TF46</accession>
<proteinExistence type="predicted"/>
<keyword evidence="2" id="KW-1185">Reference proteome</keyword>